<keyword evidence="2" id="KW-0808">Transferase</keyword>
<dbReference type="CDD" id="cd03194">
    <property type="entry name" value="GST_C_3"/>
    <property type="match status" value="1"/>
</dbReference>
<reference evidence="3" key="1">
    <citation type="journal article" date="2020" name="Appl. Environ. Microbiol.">
        <title>Diazotrophic Anaeromyxobacter Isolates from Soils.</title>
        <authorList>
            <person name="Masuda Y."/>
            <person name="Yamanaka H."/>
            <person name="Xu Z.X."/>
            <person name="Shiratori Y."/>
            <person name="Aono T."/>
            <person name="Amachi S."/>
            <person name="Senoo K."/>
            <person name="Itoh H."/>
        </authorList>
    </citation>
    <scope>NUCLEOTIDE SEQUENCE [LARGE SCALE GENOMIC DNA]</scope>
    <source>
        <strain evidence="3">R267</strain>
    </source>
</reference>
<dbReference type="Pfam" id="PF13409">
    <property type="entry name" value="GST_N_2"/>
    <property type="match status" value="1"/>
</dbReference>
<dbReference type="AlphaFoldDB" id="A0A7I9VGJ0"/>
<dbReference type="GO" id="GO:0004364">
    <property type="term" value="F:glutathione transferase activity"/>
    <property type="evidence" value="ECO:0007669"/>
    <property type="project" value="TreeGrafter"/>
</dbReference>
<dbReference type="GO" id="GO:0006749">
    <property type="term" value="P:glutathione metabolic process"/>
    <property type="evidence" value="ECO:0007669"/>
    <property type="project" value="TreeGrafter"/>
</dbReference>
<dbReference type="SUPFAM" id="SSF52833">
    <property type="entry name" value="Thioredoxin-like"/>
    <property type="match status" value="1"/>
</dbReference>
<evidence type="ECO:0000259" key="1">
    <source>
        <dbReference type="PROSITE" id="PS50404"/>
    </source>
</evidence>
<organism evidence="2 3">
    <name type="scientific">Anaeromyxobacter diazotrophicus</name>
    <dbReference type="NCBI Taxonomy" id="2590199"/>
    <lineage>
        <taxon>Bacteria</taxon>
        <taxon>Pseudomonadati</taxon>
        <taxon>Myxococcota</taxon>
        <taxon>Myxococcia</taxon>
        <taxon>Myxococcales</taxon>
        <taxon>Cystobacterineae</taxon>
        <taxon>Anaeromyxobacteraceae</taxon>
        <taxon>Anaeromyxobacter</taxon>
    </lineage>
</organism>
<gene>
    <name evidence="2" type="ORF">AMYX_02550</name>
</gene>
<protein>
    <submittedName>
        <fullName evidence="2">Glutathione S-transferase</fullName>
    </submittedName>
</protein>
<dbReference type="Gene3D" id="3.40.30.10">
    <property type="entry name" value="Glutaredoxin"/>
    <property type="match status" value="1"/>
</dbReference>
<name>A0A7I9VGJ0_9BACT</name>
<dbReference type="InterPro" id="IPR036249">
    <property type="entry name" value="Thioredoxin-like_sf"/>
</dbReference>
<dbReference type="Pfam" id="PF13410">
    <property type="entry name" value="GST_C_2"/>
    <property type="match status" value="1"/>
</dbReference>
<dbReference type="InterPro" id="IPR036282">
    <property type="entry name" value="Glutathione-S-Trfase_C_sf"/>
</dbReference>
<feature type="domain" description="GST N-terminal" evidence="1">
    <location>
        <begin position="2"/>
        <end position="82"/>
    </location>
</feature>
<dbReference type="SFLD" id="SFLDS00019">
    <property type="entry name" value="Glutathione_Transferase_(cytos"/>
    <property type="match status" value="1"/>
</dbReference>
<comment type="caution">
    <text evidence="2">The sequence shown here is derived from an EMBL/GenBank/DDBJ whole genome shotgun (WGS) entry which is preliminary data.</text>
</comment>
<proteinExistence type="predicted"/>
<dbReference type="PANTHER" id="PTHR42673:SF4">
    <property type="entry name" value="MALEYLACETOACETATE ISOMERASE"/>
    <property type="match status" value="1"/>
</dbReference>
<evidence type="ECO:0000313" key="2">
    <source>
        <dbReference type="EMBL" id="GEJ55514.1"/>
    </source>
</evidence>
<dbReference type="SFLD" id="SFLDG00358">
    <property type="entry name" value="Main_(cytGST)"/>
    <property type="match status" value="1"/>
</dbReference>
<dbReference type="InterPro" id="IPR004045">
    <property type="entry name" value="Glutathione_S-Trfase_N"/>
</dbReference>
<keyword evidence="3" id="KW-1185">Reference proteome</keyword>
<dbReference type="FunFam" id="3.40.30.10:FF:000206">
    <property type="entry name" value="Probable glutathione S-transferase"/>
    <property type="match status" value="1"/>
</dbReference>
<dbReference type="SUPFAM" id="SSF47616">
    <property type="entry name" value="GST C-terminal domain-like"/>
    <property type="match status" value="1"/>
</dbReference>
<dbReference type="PROSITE" id="PS50404">
    <property type="entry name" value="GST_NTER"/>
    <property type="match status" value="1"/>
</dbReference>
<evidence type="ECO:0000313" key="3">
    <source>
        <dbReference type="Proteomes" id="UP000503640"/>
    </source>
</evidence>
<dbReference type="CDD" id="cd03043">
    <property type="entry name" value="GST_N_1"/>
    <property type="match status" value="1"/>
</dbReference>
<dbReference type="RefSeq" id="WP_235969391.1">
    <property type="nucleotide sequence ID" value="NZ_BJTG01000001.1"/>
</dbReference>
<dbReference type="GO" id="GO:0006559">
    <property type="term" value="P:L-phenylalanine catabolic process"/>
    <property type="evidence" value="ECO:0007669"/>
    <property type="project" value="TreeGrafter"/>
</dbReference>
<sequence length="214" mass="23476">MLELVIGNKNYSSWSMRAWLALELTGAPYREILVALDRPDTAERIRAHSPAGRVPVLRDGELTVWDSLAICEYLAEKFPSAELWPAAPARRAVARAAAAEMHAGFQALRAGMPMNLGLHRPTPPSAEVAADLARIRALWRELLAAPRQGEYLFGRFGIADAFFAPVVGRCRTYGVALDGPEAGYAEEVWRHPAVAKWVAGASQESQAIPKYDLK</sequence>
<dbReference type="Proteomes" id="UP000503640">
    <property type="component" value="Unassembled WGS sequence"/>
</dbReference>
<dbReference type="PANTHER" id="PTHR42673">
    <property type="entry name" value="MALEYLACETOACETATE ISOMERASE"/>
    <property type="match status" value="1"/>
</dbReference>
<dbReference type="GO" id="GO:0016034">
    <property type="term" value="F:maleylacetoacetate isomerase activity"/>
    <property type="evidence" value="ECO:0007669"/>
    <property type="project" value="TreeGrafter"/>
</dbReference>
<dbReference type="InterPro" id="IPR040079">
    <property type="entry name" value="Glutathione_S-Trfase"/>
</dbReference>
<dbReference type="Gene3D" id="1.20.1050.10">
    <property type="match status" value="1"/>
</dbReference>
<accession>A0A7I9VGJ0</accession>
<dbReference type="EMBL" id="BJTG01000001">
    <property type="protein sequence ID" value="GEJ55514.1"/>
    <property type="molecule type" value="Genomic_DNA"/>
</dbReference>